<gene>
    <name evidence="3" type="ORF">SAMN02910262_01511</name>
</gene>
<protein>
    <submittedName>
        <fullName evidence="3">TRAP-type C4-dicarboxylate transport system, substrate-binding protein</fullName>
    </submittedName>
</protein>
<keyword evidence="1" id="KW-0732">Signal</keyword>
<dbReference type="PANTHER" id="PTHR33376">
    <property type="match status" value="1"/>
</dbReference>
<organism evidence="3 4">
    <name type="scientific">[Clostridium] aminophilum</name>
    <dbReference type="NCBI Taxonomy" id="1526"/>
    <lineage>
        <taxon>Bacteria</taxon>
        <taxon>Bacillati</taxon>
        <taxon>Bacillota</taxon>
        <taxon>Clostridia</taxon>
        <taxon>Lachnospirales</taxon>
        <taxon>Lachnospiraceae</taxon>
    </lineage>
</organism>
<evidence type="ECO:0000313" key="3">
    <source>
        <dbReference type="EMBL" id="SFR77966.1"/>
    </source>
</evidence>
<evidence type="ECO:0000313" key="4">
    <source>
        <dbReference type="Proteomes" id="UP000214760"/>
    </source>
</evidence>
<dbReference type="NCBIfam" id="NF037995">
    <property type="entry name" value="TRAP_S1"/>
    <property type="match status" value="1"/>
</dbReference>
<dbReference type="GO" id="GO:0055085">
    <property type="term" value="P:transmembrane transport"/>
    <property type="evidence" value="ECO:0007669"/>
    <property type="project" value="InterPro"/>
</dbReference>
<name>A0A1I6JG39_9FIRM</name>
<dbReference type="InterPro" id="IPR038404">
    <property type="entry name" value="TRAP_DctP_sf"/>
</dbReference>
<reference evidence="3 4" key="1">
    <citation type="submission" date="2016-10" db="EMBL/GenBank/DDBJ databases">
        <authorList>
            <person name="de Groot N.N."/>
        </authorList>
    </citation>
    <scope>NUCLEOTIDE SEQUENCE [LARGE SCALE GENOMIC DNA]</scope>
    <source>
        <strain evidence="3 4">F</strain>
    </source>
</reference>
<dbReference type="Gene3D" id="3.40.190.170">
    <property type="entry name" value="Bacterial extracellular solute-binding protein, family 7"/>
    <property type="match status" value="1"/>
</dbReference>
<proteinExistence type="predicted"/>
<dbReference type="AlphaFoldDB" id="A0A1I6JG39"/>
<evidence type="ECO:0000256" key="2">
    <source>
        <dbReference type="SAM" id="MobiDB-lite"/>
    </source>
</evidence>
<dbReference type="PANTHER" id="PTHR33376:SF3">
    <property type="entry name" value="C4-DICARBOXYLATE-BINDING PROTEIN"/>
    <property type="match status" value="1"/>
</dbReference>
<dbReference type="SUPFAM" id="SSF53850">
    <property type="entry name" value="Periplasmic binding protein-like II"/>
    <property type="match status" value="1"/>
</dbReference>
<sequence length="408" mass="43740">MKRAADSGAPERIDPGHANDRIPIEYKGGEKMKKMVKAASLVATAAMAASLAACGGSSAQTTTAAATTAAAAESKAEESKADTAESKADGAVDLSGVDANYKLELKLSHVFAPDEALTKNMQAIADSIKDKSNGMVDIQCFPQSQLPVYQDGVAQVVAGANFISVEDPSYLGDYVADFNVLAGPMLVTSYDQFGALLETDEVKDMFKKAEEKGIKILNMDYIFGFRSMMTNKEIKTPDDLKGMKIRTPKSELYVNTLNAMGATATPMGFADTIAAVQQGVVDGLEGTIDAYGSNGSAEVAKKMALTKHLLGVCGAYINPNVFNGMPEPLQKLVQDEFDAGAKNMVKQVSENEEAQKKNLSEKYGIEFNDVDVDAFKATLAPIYKEMETKKGTTPGLYDKFQEYIKDVK</sequence>
<evidence type="ECO:0000256" key="1">
    <source>
        <dbReference type="ARBA" id="ARBA00022729"/>
    </source>
</evidence>
<dbReference type="EMBL" id="FOZC01000007">
    <property type="protein sequence ID" value="SFR77966.1"/>
    <property type="molecule type" value="Genomic_DNA"/>
</dbReference>
<dbReference type="InterPro" id="IPR018389">
    <property type="entry name" value="DctP_fam"/>
</dbReference>
<accession>A0A1I6JG39</accession>
<dbReference type="CDD" id="cd13669">
    <property type="entry name" value="PBP2_TRAP_TM0322_like"/>
    <property type="match status" value="1"/>
</dbReference>
<dbReference type="Pfam" id="PF03480">
    <property type="entry name" value="DctP"/>
    <property type="match status" value="1"/>
</dbReference>
<feature type="region of interest" description="Disordered" evidence="2">
    <location>
        <begin position="1"/>
        <end position="24"/>
    </location>
</feature>
<dbReference type="RefSeq" id="WP_242841582.1">
    <property type="nucleotide sequence ID" value="NZ_FOZC01000007.1"/>
</dbReference>
<dbReference type="Proteomes" id="UP000214760">
    <property type="component" value="Unassembled WGS sequence"/>
</dbReference>
<feature type="compositionally biased region" description="Basic and acidic residues" evidence="2">
    <location>
        <begin position="9"/>
        <end position="24"/>
    </location>
</feature>